<evidence type="ECO:0000256" key="5">
    <source>
        <dbReference type="ARBA" id="ARBA00022679"/>
    </source>
</evidence>
<dbReference type="UniPathway" id="UPA00378"/>
<dbReference type="GO" id="GO:0033842">
    <property type="term" value="F:N-acetyl-beta-glucosaminyl-derivative 4-beta-N-acetylgalactosaminyltransferase activity"/>
    <property type="evidence" value="ECO:0007669"/>
    <property type="project" value="TreeGrafter"/>
</dbReference>
<evidence type="ECO:0000259" key="12">
    <source>
        <dbReference type="Pfam" id="PF13733"/>
    </source>
</evidence>
<dbReference type="GO" id="GO:0005975">
    <property type="term" value="P:carbohydrate metabolic process"/>
    <property type="evidence" value="ECO:0007669"/>
    <property type="project" value="InterPro"/>
</dbReference>
<evidence type="ECO:0000313" key="14">
    <source>
        <dbReference type="Proteomes" id="UP000271889"/>
    </source>
</evidence>
<dbReference type="Proteomes" id="UP000271889">
    <property type="component" value="Unassembled WGS sequence"/>
</dbReference>
<keyword evidence="10" id="KW-0325">Glycoprotein</keyword>
<proteinExistence type="inferred from homology"/>
<dbReference type="PRINTS" id="PR02050">
    <property type="entry name" value="B14GALTRFASE"/>
</dbReference>
<keyword evidence="7" id="KW-0735">Signal-anchor</keyword>
<protein>
    <recommendedName>
        <fullName evidence="15">Galactosyltransferase C-terminal domain-containing protein</fullName>
    </recommendedName>
</protein>
<evidence type="ECO:0000313" key="13">
    <source>
        <dbReference type="EMBL" id="VDK63469.1"/>
    </source>
</evidence>
<evidence type="ECO:0000256" key="7">
    <source>
        <dbReference type="ARBA" id="ARBA00022968"/>
    </source>
</evidence>
<comment type="similarity">
    <text evidence="3">Belongs to the glycosyltransferase 7 family.</text>
</comment>
<reference evidence="13 14" key="1">
    <citation type="submission" date="2018-11" db="EMBL/GenBank/DDBJ databases">
        <authorList>
            <consortium name="Pathogen Informatics"/>
        </authorList>
    </citation>
    <scope>NUCLEOTIDE SEQUENCE [LARGE SCALE GENOMIC DNA]</scope>
</reference>
<keyword evidence="14" id="KW-1185">Reference proteome</keyword>
<comment type="pathway">
    <text evidence="2">Protein modification; protein glycosylation.</text>
</comment>
<name>A0A3P6RT67_CYLGO</name>
<dbReference type="GO" id="GO:0016020">
    <property type="term" value="C:membrane"/>
    <property type="evidence" value="ECO:0007669"/>
    <property type="project" value="UniProtKB-SubCell"/>
</dbReference>
<dbReference type="InterPro" id="IPR027995">
    <property type="entry name" value="Galactosyl_T_N"/>
</dbReference>
<dbReference type="SUPFAM" id="SSF53448">
    <property type="entry name" value="Nucleotide-diphospho-sugar transferases"/>
    <property type="match status" value="1"/>
</dbReference>
<dbReference type="InterPro" id="IPR003859">
    <property type="entry name" value="Galactosyl_T"/>
</dbReference>
<evidence type="ECO:0000256" key="8">
    <source>
        <dbReference type="ARBA" id="ARBA00022989"/>
    </source>
</evidence>
<dbReference type="AlphaFoldDB" id="A0A3P6RT67"/>
<dbReference type="GO" id="GO:0005794">
    <property type="term" value="C:Golgi apparatus"/>
    <property type="evidence" value="ECO:0007669"/>
    <property type="project" value="TreeGrafter"/>
</dbReference>
<evidence type="ECO:0000256" key="10">
    <source>
        <dbReference type="ARBA" id="ARBA00023180"/>
    </source>
</evidence>
<comment type="subcellular location">
    <subcellularLocation>
        <location evidence="1">Membrane</location>
        <topology evidence="1">Single-pass type II membrane protein</topology>
    </subcellularLocation>
</comment>
<sequence>MHQFLTEQKLDYSIIVVEQIAGQTFNRGKLLNAGFIEAMNLYDWQCVLLTDVDLLPEDRRNLHVCPTQNPQHMSVAIDKFNYELFYDTLFGGSTFFTVNQFLDVNGFSNRYWGWGGEDDDLYNRTIKAGYEVERYNATIARYTMIIHDGSKSNAKNP</sequence>
<evidence type="ECO:0000256" key="1">
    <source>
        <dbReference type="ARBA" id="ARBA00004606"/>
    </source>
</evidence>
<evidence type="ECO:0000256" key="2">
    <source>
        <dbReference type="ARBA" id="ARBA00004922"/>
    </source>
</evidence>
<dbReference type="Pfam" id="PF02709">
    <property type="entry name" value="Glyco_transf_7C"/>
    <property type="match status" value="1"/>
</dbReference>
<gene>
    <name evidence="13" type="ORF">CGOC_LOCUS5703</name>
</gene>
<dbReference type="GO" id="GO:0008378">
    <property type="term" value="F:galactosyltransferase activity"/>
    <property type="evidence" value="ECO:0007669"/>
    <property type="project" value="TreeGrafter"/>
</dbReference>
<keyword evidence="5" id="KW-0808">Transferase</keyword>
<dbReference type="PANTHER" id="PTHR19300:SF57">
    <property type="entry name" value="BETA-1,4-N-ACETYLGALACTOSAMINYLTRANSFERASE"/>
    <property type="match status" value="1"/>
</dbReference>
<dbReference type="OrthoDB" id="10038994at2759"/>
<evidence type="ECO:0000256" key="6">
    <source>
        <dbReference type="ARBA" id="ARBA00022692"/>
    </source>
</evidence>
<keyword evidence="4" id="KW-0328">Glycosyltransferase</keyword>
<dbReference type="InterPro" id="IPR029044">
    <property type="entry name" value="Nucleotide-diphossugar_trans"/>
</dbReference>
<dbReference type="GO" id="GO:0006688">
    <property type="term" value="P:glycosphingolipid biosynthetic process"/>
    <property type="evidence" value="ECO:0007669"/>
    <property type="project" value="TreeGrafter"/>
</dbReference>
<keyword evidence="6" id="KW-0812">Transmembrane</keyword>
<feature type="domain" description="Galactosyltransferase N-terminal" evidence="12">
    <location>
        <begin position="1"/>
        <end position="66"/>
    </location>
</feature>
<dbReference type="PANTHER" id="PTHR19300">
    <property type="entry name" value="BETA-1,4-GALACTOSYLTRANSFERASE"/>
    <property type="match status" value="1"/>
</dbReference>
<evidence type="ECO:0000256" key="4">
    <source>
        <dbReference type="ARBA" id="ARBA00022676"/>
    </source>
</evidence>
<evidence type="ECO:0000259" key="11">
    <source>
        <dbReference type="Pfam" id="PF02709"/>
    </source>
</evidence>
<feature type="domain" description="Galactosyltransferase C-terminal" evidence="11">
    <location>
        <begin position="71"/>
        <end position="148"/>
    </location>
</feature>
<evidence type="ECO:0000256" key="3">
    <source>
        <dbReference type="ARBA" id="ARBA00005735"/>
    </source>
</evidence>
<dbReference type="Gene3D" id="3.90.550.10">
    <property type="entry name" value="Spore Coat Polysaccharide Biosynthesis Protein SpsA, Chain A"/>
    <property type="match status" value="1"/>
</dbReference>
<organism evidence="13 14">
    <name type="scientific">Cylicostephanus goldi</name>
    <name type="common">Nematode worm</name>
    <dbReference type="NCBI Taxonomy" id="71465"/>
    <lineage>
        <taxon>Eukaryota</taxon>
        <taxon>Metazoa</taxon>
        <taxon>Ecdysozoa</taxon>
        <taxon>Nematoda</taxon>
        <taxon>Chromadorea</taxon>
        <taxon>Rhabditida</taxon>
        <taxon>Rhabditina</taxon>
        <taxon>Rhabditomorpha</taxon>
        <taxon>Strongyloidea</taxon>
        <taxon>Strongylidae</taxon>
        <taxon>Cylicostephanus</taxon>
    </lineage>
</organism>
<keyword evidence="9" id="KW-0472">Membrane</keyword>
<keyword evidence="8" id="KW-1133">Transmembrane helix</keyword>
<evidence type="ECO:0000256" key="9">
    <source>
        <dbReference type="ARBA" id="ARBA00023136"/>
    </source>
</evidence>
<dbReference type="InterPro" id="IPR027791">
    <property type="entry name" value="Galactosyl_T_C"/>
</dbReference>
<dbReference type="Pfam" id="PF13733">
    <property type="entry name" value="Glyco_transf_7N"/>
    <property type="match status" value="1"/>
</dbReference>
<dbReference type="EMBL" id="UYRV01017638">
    <property type="protein sequence ID" value="VDK63469.1"/>
    <property type="molecule type" value="Genomic_DNA"/>
</dbReference>
<evidence type="ECO:0008006" key="15">
    <source>
        <dbReference type="Google" id="ProtNLM"/>
    </source>
</evidence>
<accession>A0A3P6RT67</accession>